<evidence type="ECO:0000313" key="2">
    <source>
        <dbReference type="EMBL" id="UXX78612.1"/>
    </source>
</evidence>
<protein>
    <submittedName>
        <fullName evidence="2">Uncharacterized protein</fullName>
    </submittedName>
</protein>
<keyword evidence="3" id="KW-1185">Reference proteome</keyword>
<accession>A0ABY6CXG3</accession>
<evidence type="ECO:0000256" key="1">
    <source>
        <dbReference type="SAM" id="MobiDB-lite"/>
    </source>
</evidence>
<gene>
    <name evidence="2" type="ORF">N7E81_14720</name>
</gene>
<feature type="region of interest" description="Disordered" evidence="1">
    <location>
        <begin position="1"/>
        <end position="20"/>
    </location>
</feature>
<reference evidence="2" key="1">
    <citation type="submission" date="2022-10" db="EMBL/GenBank/DDBJ databases">
        <title>Comparative genomics and taxonomic characterization of three novel marine species of genus Reichenbachiella exhibiting antioxidant and polysaccharide degradation activities.</title>
        <authorList>
            <person name="Muhammad N."/>
            <person name="Lee Y.-J."/>
            <person name="Ko J."/>
            <person name="Kim S.-G."/>
        </authorList>
    </citation>
    <scope>NUCLEOTIDE SEQUENCE</scope>
    <source>
        <strain evidence="2">Wsw4-B4</strain>
    </source>
</reference>
<sequence>MTIRNTNNDSPDQPTNHRPIPKVFFDDLTGAMMRHCISCEQDLLENQSPYFIEKAIKPHLGYQAYATIFEYAMCFKCMDTHKNKISKSSLANINQFFMEHVDVSRRQYLVAHELYDDLDLWMGHCLVTDKHVTAIGECQIYAQCLGDQLVMGDYPYMISSEALDAVVNLLSNETIDEFNKLKDELVGPPAFQDLLKDGPRVLL</sequence>
<proteinExistence type="predicted"/>
<organism evidence="2 3">
    <name type="scientific">Reichenbachiella carrageenanivorans</name>
    <dbReference type="NCBI Taxonomy" id="2979869"/>
    <lineage>
        <taxon>Bacteria</taxon>
        <taxon>Pseudomonadati</taxon>
        <taxon>Bacteroidota</taxon>
        <taxon>Cytophagia</taxon>
        <taxon>Cytophagales</taxon>
        <taxon>Reichenbachiellaceae</taxon>
        <taxon>Reichenbachiella</taxon>
    </lineage>
</organism>
<dbReference type="Proteomes" id="UP001062165">
    <property type="component" value="Chromosome"/>
</dbReference>
<feature type="compositionally biased region" description="Polar residues" evidence="1">
    <location>
        <begin position="1"/>
        <end position="16"/>
    </location>
</feature>
<evidence type="ECO:0000313" key="3">
    <source>
        <dbReference type="Proteomes" id="UP001062165"/>
    </source>
</evidence>
<name>A0ABY6CXG3_9BACT</name>
<dbReference type="RefSeq" id="WP_263050357.1">
    <property type="nucleotide sequence ID" value="NZ_CP106735.1"/>
</dbReference>
<dbReference type="EMBL" id="CP106735">
    <property type="protein sequence ID" value="UXX78612.1"/>
    <property type="molecule type" value="Genomic_DNA"/>
</dbReference>